<protein>
    <recommendedName>
        <fullName evidence="2">DUF4145 domain-containing protein</fullName>
    </recommendedName>
</protein>
<reference evidence="4" key="1">
    <citation type="journal article" date="2019" name="Int. J. Syst. Evol. Microbiol.">
        <title>The Global Catalogue of Microorganisms (GCM) 10K type strain sequencing project: providing services to taxonomists for standard genome sequencing and annotation.</title>
        <authorList>
            <consortium name="The Broad Institute Genomics Platform"/>
            <consortium name="The Broad Institute Genome Sequencing Center for Infectious Disease"/>
            <person name="Wu L."/>
            <person name="Ma J."/>
        </authorList>
    </citation>
    <scope>NUCLEOTIDE SEQUENCE [LARGE SCALE GENOMIC DNA]</scope>
    <source>
        <strain evidence="4">JCM 9095</strain>
    </source>
</reference>
<dbReference type="Proteomes" id="UP001501866">
    <property type="component" value="Unassembled WGS sequence"/>
</dbReference>
<organism evidence="3 4">
    <name type="scientific">Streptomyces virens</name>
    <dbReference type="NCBI Taxonomy" id="285572"/>
    <lineage>
        <taxon>Bacteria</taxon>
        <taxon>Bacillati</taxon>
        <taxon>Actinomycetota</taxon>
        <taxon>Actinomycetes</taxon>
        <taxon>Kitasatosporales</taxon>
        <taxon>Streptomycetaceae</taxon>
        <taxon>Streptomyces</taxon>
    </lineage>
</organism>
<evidence type="ECO:0000313" key="4">
    <source>
        <dbReference type="Proteomes" id="UP001501866"/>
    </source>
</evidence>
<evidence type="ECO:0000313" key="3">
    <source>
        <dbReference type="EMBL" id="GAA3193479.1"/>
    </source>
</evidence>
<keyword evidence="4" id="KW-1185">Reference proteome</keyword>
<dbReference type="EMBL" id="BAAAUH010000046">
    <property type="protein sequence ID" value="GAA3193479.1"/>
    <property type="molecule type" value="Genomic_DNA"/>
</dbReference>
<accession>A0ABP6PW66</accession>
<feature type="region of interest" description="Disordered" evidence="1">
    <location>
        <begin position="176"/>
        <end position="199"/>
    </location>
</feature>
<name>A0ABP6PW66_9ACTN</name>
<feature type="compositionally biased region" description="Basic and acidic residues" evidence="1">
    <location>
        <begin position="176"/>
        <end position="185"/>
    </location>
</feature>
<evidence type="ECO:0000256" key="1">
    <source>
        <dbReference type="SAM" id="MobiDB-lite"/>
    </source>
</evidence>
<evidence type="ECO:0000259" key="2">
    <source>
        <dbReference type="Pfam" id="PF13643"/>
    </source>
</evidence>
<sequence length="199" mass="22075">MVHEDFQQLPALYELGRCTKCGVPLLAWEEDFGGGWDGEPMVVWPTSREQRALSPKIPHQLRQAHEEARKCFSVKAYTAAVVMVRRTLEGVCKDQDVQQAGRAPLFQMLKSLKSAGKIDGRLFEWAQALRVLGNEGAHFTEAEVTREDASDSIDLAEALLDYLYVLSAQFDEFKARRGGAQKEETVEASGGSVKEESGA</sequence>
<dbReference type="InterPro" id="IPR025285">
    <property type="entry name" value="DUF4145"/>
</dbReference>
<dbReference type="Pfam" id="PF13643">
    <property type="entry name" value="DUF4145"/>
    <property type="match status" value="1"/>
</dbReference>
<gene>
    <name evidence="3" type="ORF">GCM10010451_49380</name>
</gene>
<proteinExistence type="predicted"/>
<feature type="domain" description="DUF4145" evidence="2">
    <location>
        <begin position="66"/>
        <end position="156"/>
    </location>
</feature>
<comment type="caution">
    <text evidence="3">The sequence shown here is derived from an EMBL/GenBank/DDBJ whole genome shotgun (WGS) entry which is preliminary data.</text>
</comment>